<feature type="transmembrane region" description="Helical" evidence="1">
    <location>
        <begin position="95"/>
        <end position="113"/>
    </location>
</feature>
<proteinExistence type="predicted"/>
<sequence>MTLTSLAIALSGAGVLVTGALAALFLRDPVAGMAQTTHRLEKLPEVMADRYVGMVVLALAATLYGDLKVIAVLFAVFAYTSFHDAWIYARGGFPIAKHVSAGVAGLIVAIVAMKAMGQGA</sequence>
<accession>A0A1M6V3T9</accession>
<gene>
    <name evidence="2" type="ORF">SAMN05444414_10183</name>
</gene>
<keyword evidence="1" id="KW-0472">Membrane</keyword>
<organism evidence="2 3">
    <name type="scientific">Roseovarius marisflavi</name>
    <dbReference type="NCBI Taxonomy" id="1054996"/>
    <lineage>
        <taxon>Bacteria</taxon>
        <taxon>Pseudomonadati</taxon>
        <taxon>Pseudomonadota</taxon>
        <taxon>Alphaproteobacteria</taxon>
        <taxon>Rhodobacterales</taxon>
        <taxon>Roseobacteraceae</taxon>
        <taxon>Roseovarius</taxon>
    </lineage>
</organism>
<evidence type="ECO:0000313" key="3">
    <source>
        <dbReference type="Proteomes" id="UP000184191"/>
    </source>
</evidence>
<dbReference type="STRING" id="1054996.SAMN05444414_10183"/>
<evidence type="ECO:0000256" key="1">
    <source>
        <dbReference type="SAM" id="Phobius"/>
    </source>
</evidence>
<dbReference type="RefSeq" id="WP_073193955.1">
    <property type="nucleotide sequence ID" value="NZ_FRBN01000001.1"/>
</dbReference>
<dbReference type="AlphaFoldDB" id="A0A1M6V3T9"/>
<reference evidence="3" key="1">
    <citation type="submission" date="2016-11" db="EMBL/GenBank/DDBJ databases">
        <authorList>
            <person name="Varghese N."/>
            <person name="Submissions S."/>
        </authorList>
    </citation>
    <scope>NUCLEOTIDE SEQUENCE [LARGE SCALE GENOMIC DNA]</scope>
    <source>
        <strain evidence="3">DSM 29327</strain>
    </source>
</reference>
<name>A0A1M6V3T9_9RHOB</name>
<protein>
    <submittedName>
        <fullName evidence="2">Uncharacterized protein</fullName>
    </submittedName>
</protein>
<keyword evidence="1" id="KW-0812">Transmembrane</keyword>
<keyword evidence="1" id="KW-1133">Transmembrane helix</keyword>
<evidence type="ECO:0000313" key="2">
    <source>
        <dbReference type="EMBL" id="SHK76035.1"/>
    </source>
</evidence>
<dbReference type="Proteomes" id="UP000184191">
    <property type="component" value="Unassembled WGS sequence"/>
</dbReference>
<dbReference type="EMBL" id="FRBN01000001">
    <property type="protein sequence ID" value="SHK76035.1"/>
    <property type="molecule type" value="Genomic_DNA"/>
</dbReference>
<dbReference type="OrthoDB" id="7868624at2"/>
<keyword evidence="3" id="KW-1185">Reference proteome</keyword>